<organism evidence="5 6">
    <name type="scientific">Solanum verrucosum</name>
    <dbReference type="NCBI Taxonomy" id="315347"/>
    <lineage>
        <taxon>Eukaryota</taxon>
        <taxon>Viridiplantae</taxon>
        <taxon>Streptophyta</taxon>
        <taxon>Embryophyta</taxon>
        <taxon>Tracheophyta</taxon>
        <taxon>Spermatophyta</taxon>
        <taxon>Magnoliopsida</taxon>
        <taxon>eudicotyledons</taxon>
        <taxon>Gunneridae</taxon>
        <taxon>Pentapetalae</taxon>
        <taxon>asterids</taxon>
        <taxon>lamiids</taxon>
        <taxon>Solanales</taxon>
        <taxon>Solanaceae</taxon>
        <taxon>Solanoideae</taxon>
        <taxon>Solaneae</taxon>
        <taxon>Solanum</taxon>
    </lineage>
</organism>
<proteinExistence type="predicted"/>
<dbReference type="InterPro" id="IPR001245">
    <property type="entry name" value="Ser-Thr/Tyr_kinase_cat_dom"/>
</dbReference>
<dbReference type="Gene3D" id="1.10.510.10">
    <property type="entry name" value="Transferase(Phosphotransferase) domain 1"/>
    <property type="match status" value="1"/>
</dbReference>
<dbReference type="AlphaFoldDB" id="A0AAF0V0V5"/>
<keyword evidence="3" id="KW-0472">Membrane</keyword>
<dbReference type="SUPFAM" id="SSF56112">
    <property type="entry name" value="Protein kinase-like (PK-like)"/>
    <property type="match status" value="1"/>
</dbReference>
<name>A0AAF0V0V5_SOLVR</name>
<feature type="domain" description="Protein kinase" evidence="4">
    <location>
        <begin position="98"/>
        <end position="353"/>
    </location>
</feature>
<reference evidence="5" key="1">
    <citation type="submission" date="2023-08" db="EMBL/GenBank/DDBJ databases">
        <title>A de novo genome assembly of Solanum verrucosum Schlechtendal, a Mexican diploid species geographically isolated from the other diploid A-genome species in potato relatives.</title>
        <authorList>
            <person name="Hosaka K."/>
        </authorList>
    </citation>
    <scope>NUCLEOTIDE SEQUENCE</scope>
    <source>
        <tissue evidence="5">Young leaves</tissue>
    </source>
</reference>
<dbReference type="Pfam" id="PF07714">
    <property type="entry name" value="PK_Tyr_Ser-Thr"/>
    <property type="match status" value="1"/>
</dbReference>
<evidence type="ECO:0000259" key="4">
    <source>
        <dbReference type="PROSITE" id="PS50011"/>
    </source>
</evidence>
<keyword evidence="3" id="KW-1133">Transmembrane helix</keyword>
<evidence type="ECO:0000313" key="6">
    <source>
        <dbReference type="Proteomes" id="UP001234989"/>
    </source>
</evidence>
<dbReference type="InterPro" id="IPR011009">
    <property type="entry name" value="Kinase-like_dom_sf"/>
</dbReference>
<evidence type="ECO:0000313" key="5">
    <source>
        <dbReference type="EMBL" id="WMV55079.1"/>
    </source>
</evidence>
<dbReference type="Proteomes" id="UP001234989">
    <property type="component" value="Chromosome 11"/>
</dbReference>
<dbReference type="GO" id="GO:0004672">
    <property type="term" value="F:protein kinase activity"/>
    <property type="evidence" value="ECO:0007669"/>
    <property type="project" value="InterPro"/>
</dbReference>
<dbReference type="GO" id="GO:0005524">
    <property type="term" value="F:ATP binding"/>
    <property type="evidence" value="ECO:0007669"/>
    <property type="project" value="UniProtKB-KW"/>
</dbReference>
<evidence type="ECO:0000256" key="2">
    <source>
        <dbReference type="ARBA" id="ARBA00022840"/>
    </source>
</evidence>
<keyword evidence="3" id="KW-0812">Transmembrane</keyword>
<keyword evidence="2" id="KW-0067">ATP-binding</keyword>
<dbReference type="InterPro" id="IPR000719">
    <property type="entry name" value="Prot_kinase_dom"/>
</dbReference>
<accession>A0AAF0V0V5</accession>
<evidence type="ECO:0000256" key="3">
    <source>
        <dbReference type="SAM" id="Phobius"/>
    </source>
</evidence>
<feature type="transmembrane region" description="Helical" evidence="3">
    <location>
        <begin position="380"/>
        <end position="398"/>
    </location>
</feature>
<dbReference type="EMBL" id="CP133622">
    <property type="protein sequence ID" value="WMV55079.1"/>
    <property type="molecule type" value="Genomic_DNA"/>
</dbReference>
<protein>
    <recommendedName>
        <fullName evidence="4">Protein kinase domain-containing protein</fullName>
    </recommendedName>
</protein>
<sequence>MEKKCEREDMSAIDTERMKNLKKMRETLIYDAYYLQAENYLKHGKMAISKPRVDMFLDQCSRLQEEDSYRSLWNMTITPLGHAKQYSLKEIEDMTDNFQPYTLIKSTKYGRMFSYPTNEAITIKTWDFFWPDFNGYSYHPSRFCNELEILTDDNPHACLMKLKGFCFQNILAIVYDETPIQFLSYVISDGESFRWEDRMKVAAQLATLFIWLHEKQFAIGRMEPSSIMIDKDFNMKVIDFPFLVRVRDIPHNILPDAPEADNVTETLKDDVYAFGILLLRLITNNKSIEGPYHCWIREELQGGKGSIVDKSVLLNCDGVLACGITKLATECLDEDPNARPDMKNVSDRLTNLMSEIGFEQRQVCVAISERPGEQFGQTRMISVLTLALAVGVVGFFLFKKH</sequence>
<dbReference type="Gene3D" id="3.30.200.20">
    <property type="entry name" value="Phosphorylase Kinase, domain 1"/>
    <property type="match status" value="1"/>
</dbReference>
<keyword evidence="1" id="KW-0547">Nucleotide-binding</keyword>
<evidence type="ECO:0000256" key="1">
    <source>
        <dbReference type="ARBA" id="ARBA00022741"/>
    </source>
</evidence>
<dbReference type="GO" id="GO:0005886">
    <property type="term" value="C:plasma membrane"/>
    <property type="evidence" value="ECO:0007669"/>
    <property type="project" value="TreeGrafter"/>
</dbReference>
<keyword evidence="6" id="KW-1185">Reference proteome</keyword>
<gene>
    <name evidence="5" type="ORF">MTR67_048464</name>
</gene>
<dbReference type="PANTHER" id="PTHR27001:SF118">
    <property type="entry name" value="OS01G0253100 PROTEIN"/>
    <property type="match status" value="1"/>
</dbReference>
<dbReference type="PANTHER" id="PTHR27001">
    <property type="entry name" value="OS01G0253100 PROTEIN"/>
    <property type="match status" value="1"/>
</dbReference>
<dbReference type="PROSITE" id="PS50011">
    <property type="entry name" value="PROTEIN_KINASE_DOM"/>
    <property type="match status" value="1"/>
</dbReference>